<feature type="transmembrane region" description="Helical" evidence="2">
    <location>
        <begin position="24"/>
        <end position="51"/>
    </location>
</feature>
<feature type="non-terminal residue" evidence="3">
    <location>
        <position position="195"/>
    </location>
</feature>
<evidence type="ECO:0000256" key="2">
    <source>
        <dbReference type="SAM" id="Phobius"/>
    </source>
</evidence>
<accession>A0ABN9VR94</accession>
<evidence type="ECO:0000313" key="4">
    <source>
        <dbReference type="Proteomes" id="UP001189429"/>
    </source>
</evidence>
<keyword evidence="2" id="KW-0812">Transmembrane</keyword>
<feature type="compositionally biased region" description="Pro residues" evidence="1">
    <location>
        <begin position="180"/>
        <end position="195"/>
    </location>
</feature>
<feature type="region of interest" description="Disordered" evidence="1">
    <location>
        <begin position="172"/>
        <end position="195"/>
    </location>
</feature>
<evidence type="ECO:0000313" key="3">
    <source>
        <dbReference type="EMBL" id="CAK0875995.1"/>
    </source>
</evidence>
<evidence type="ECO:0000256" key="1">
    <source>
        <dbReference type="SAM" id="MobiDB-lite"/>
    </source>
</evidence>
<keyword evidence="4" id="KW-1185">Reference proteome</keyword>
<name>A0ABN9VR94_9DINO</name>
<comment type="caution">
    <text evidence="3">The sequence shown here is derived from an EMBL/GenBank/DDBJ whole genome shotgun (WGS) entry which is preliminary data.</text>
</comment>
<reference evidence="3" key="1">
    <citation type="submission" date="2023-10" db="EMBL/GenBank/DDBJ databases">
        <authorList>
            <person name="Chen Y."/>
            <person name="Shah S."/>
            <person name="Dougan E. K."/>
            <person name="Thang M."/>
            <person name="Chan C."/>
        </authorList>
    </citation>
    <scope>NUCLEOTIDE SEQUENCE [LARGE SCALE GENOMIC DNA]</scope>
</reference>
<keyword evidence="2" id="KW-0472">Membrane</keyword>
<dbReference type="EMBL" id="CAUYUJ010017583">
    <property type="protein sequence ID" value="CAK0875995.1"/>
    <property type="molecule type" value="Genomic_DNA"/>
</dbReference>
<sequence>MHYWNSPGGLFTGSKVHATASVVFHFHVLSFATSGGAALLALGGLGALLRYRCRRLGPWRRASELVAPALESLKAHEDYWCGLRFPCDQIAQTLPQALREQNPTSFNAIVAWRKVLKDTAVLITAINARRRASCGWTWRAGCPPTSPSGTACSRSRPAGRCQRCPWPRVPSGLVLLTSPPRSPPMGGRPPRPPER</sequence>
<keyword evidence="2" id="KW-1133">Transmembrane helix</keyword>
<organism evidence="3 4">
    <name type="scientific">Prorocentrum cordatum</name>
    <dbReference type="NCBI Taxonomy" id="2364126"/>
    <lineage>
        <taxon>Eukaryota</taxon>
        <taxon>Sar</taxon>
        <taxon>Alveolata</taxon>
        <taxon>Dinophyceae</taxon>
        <taxon>Prorocentrales</taxon>
        <taxon>Prorocentraceae</taxon>
        <taxon>Prorocentrum</taxon>
    </lineage>
</organism>
<proteinExistence type="predicted"/>
<dbReference type="Proteomes" id="UP001189429">
    <property type="component" value="Unassembled WGS sequence"/>
</dbReference>
<protein>
    <submittedName>
        <fullName evidence="3">Uncharacterized protein</fullName>
    </submittedName>
</protein>
<gene>
    <name evidence="3" type="ORF">PCOR1329_LOCUS60523</name>
</gene>